<keyword evidence="4" id="KW-1185">Reference proteome</keyword>
<gene>
    <name evidence="3" type="ORF">QBC42DRAFT_324857</name>
</gene>
<dbReference type="AlphaFoldDB" id="A0AAV9HUJ4"/>
<comment type="caution">
    <text evidence="3">The sequence shown here is derived from an EMBL/GenBank/DDBJ whole genome shotgun (WGS) entry which is preliminary data.</text>
</comment>
<reference evidence="3" key="2">
    <citation type="submission" date="2023-06" db="EMBL/GenBank/DDBJ databases">
        <authorList>
            <consortium name="Lawrence Berkeley National Laboratory"/>
            <person name="Mondo S.J."/>
            <person name="Hensen N."/>
            <person name="Bonometti L."/>
            <person name="Westerberg I."/>
            <person name="Brannstrom I.O."/>
            <person name="Guillou S."/>
            <person name="Cros-Aarteil S."/>
            <person name="Calhoun S."/>
            <person name="Haridas S."/>
            <person name="Kuo A."/>
            <person name="Pangilinan J."/>
            <person name="Riley R."/>
            <person name="Labutti K."/>
            <person name="Andreopoulos B."/>
            <person name="Lipzen A."/>
            <person name="Chen C."/>
            <person name="Yanf M."/>
            <person name="Daum C."/>
            <person name="Ng V."/>
            <person name="Clum A."/>
            <person name="Steindorff A."/>
            <person name="Ohm R."/>
            <person name="Martin F."/>
            <person name="Silar P."/>
            <person name="Natvig D."/>
            <person name="Lalanne C."/>
            <person name="Gautier V."/>
            <person name="Ament-Velasquez S.L."/>
            <person name="Kruys A."/>
            <person name="Hutchinson M.I."/>
            <person name="Powell A.J."/>
            <person name="Barry K."/>
            <person name="Miller A.N."/>
            <person name="Grigoriev I.V."/>
            <person name="Debuchy R."/>
            <person name="Gladieux P."/>
            <person name="Thoren M.H."/>
            <person name="Johannesson H."/>
        </authorList>
    </citation>
    <scope>NUCLEOTIDE SEQUENCE</scope>
    <source>
        <strain evidence="3">PSN324</strain>
    </source>
</reference>
<evidence type="ECO:0000313" key="3">
    <source>
        <dbReference type="EMBL" id="KAK4463177.1"/>
    </source>
</evidence>
<dbReference type="PANTHER" id="PTHR33112:SF9">
    <property type="entry name" value="HETEROKARYON INCOMPATIBILITY DOMAIN-CONTAINING PROTEIN"/>
    <property type="match status" value="1"/>
</dbReference>
<organism evidence="3 4">
    <name type="scientific">Cladorrhinum samala</name>
    <dbReference type="NCBI Taxonomy" id="585594"/>
    <lineage>
        <taxon>Eukaryota</taxon>
        <taxon>Fungi</taxon>
        <taxon>Dikarya</taxon>
        <taxon>Ascomycota</taxon>
        <taxon>Pezizomycotina</taxon>
        <taxon>Sordariomycetes</taxon>
        <taxon>Sordariomycetidae</taxon>
        <taxon>Sordariales</taxon>
        <taxon>Podosporaceae</taxon>
        <taxon>Cladorrhinum</taxon>
    </lineage>
</organism>
<dbReference type="InterPro" id="IPR010730">
    <property type="entry name" value="HET"/>
</dbReference>
<protein>
    <submittedName>
        <fullName evidence="3">Heterokaryon incompatibility protein-domain-containing protein</fullName>
    </submittedName>
</protein>
<sequence>MSDSQGSDWQDEPSESESCPFCHNFNPKTAGGSRSMGADPGVLVDLREVTSRASEGCRSCEIIEKALTELDPEWQAKIDYSAAECRGAEVHGWLGLQEPYNCTCDMFRLVSLENSVSITYPCGEFGEDVSGSKGASLELFVKEGVPRSMDEIDITNYERASKGFSERLEVVSDWIDECSLHHECDMFHQPRTKKQLKKWRLKRKPEVKLVDPLAPVGSRKPTTLPPRVLDLRLYASEGRLRLYDTAGSKGTYACLSYCWGAKNPCVTTRDTLASNVDDIPWSSLPQTYKDAIQVTSALGISFLWIDALCIIQGDLKDWEYHSAEMANIYGNSIVVIAAVDASDVTQGFLRSPRTVSDIFALETSSSTPGSESLKVYARKTLDHIWLGHNSWDNMDKIGQIPLWSRAWCLQEEVLAPRLLSFYGDDIFFQCRANNFRCECNFRPGPEIVDTTAELTPLKAVLGTCLDTDKSETPNAEWQTIIHNYSRRHLTVPTDKLPALSGVARIAQQTYKVEYLAGHWKDETFFQSLCWDSLEKMNDADGQGKFVAPSWSWMAFRGRISRNNPLHDDYKVAKGTKLLSYETKLSSQDPTGALLDGYLVVRGAFLDVRIEETEEGGFVMWRNEQPNEVTLDTNHIEIKDKEHSVACWLVAVSGSDTPDDDDYECYFSVVLRRIGREQGKPVYRRIGYADSWGYPKSPQRAFFNGWNKSMKVAIIR</sequence>
<accession>A0AAV9HUJ4</accession>
<proteinExistence type="predicted"/>
<dbReference type="EMBL" id="MU864962">
    <property type="protein sequence ID" value="KAK4463177.1"/>
    <property type="molecule type" value="Genomic_DNA"/>
</dbReference>
<dbReference type="PANTHER" id="PTHR33112">
    <property type="entry name" value="DOMAIN PROTEIN, PUTATIVE-RELATED"/>
    <property type="match status" value="1"/>
</dbReference>
<name>A0AAV9HUJ4_9PEZI</name>
<feature type="domain" description="Heterokaryon incompatibility" evidence="2">
    <location>
        <begin position="252"/>
        <end position="411"/>
    </location>
</feature>
<evidence type="ECO:0000256" key="1">
    <source>
        <dbReference type="SAM" id="MobiDB-lite"/>
    </source>
</evidence>
<dbReference type="Proteomes" id="UP001321749">
    <property type="component" value="Unassembled WGS sequence"/>
</dbReference>
<evidence type="ECO:0000259" key="2">
    <source>
        <dbReference type="Pfam" id="PF06985"/>
    </source>
</evidence>
<feature type="region of interest" description="Disordered" evidence="1">
    <location>
        <begin position="1"/>
        <end position="20"/>
    </location>
</feature>
<evidence type="ECO:0000313" key="4">
    <source>
        <dbReference type="Proteomes" id="UP001321749"/>
    </source>
</evidence>
<dbReference type="Pfam" id="PF06985">
    <property type="entry name" value="HET"/>
    <property type="match status" value="1"/>
</dbReference>
<reference evidence="3" key="1">
    <citation type="journal article" date="2023" name="Mol. Phylogenet. Evol.">
        <title>Genome-scale phylogeny and comparative genomics of the fungal order Sordariales.</title>
        <authorList>
            <person name="Hensen N."/>
            <person name="Bonometti L."/>
            <person name="Westerberg I."/>
            <person name="Brannstrom I.O."/>
            <person name="Guillou S."/>
            <person name="Cros-Aarteil S."/>
            <person name="Calhoun S."/>
            <person name="Haridas S."/>
            <person name="Kuo A."/>
            <person name="Mondo S."/>
            <person name="Pangilinan J."/>
            <person name="Riley R."/>
            <person name="LaButti K."/>
            <person name="Andreopoulos B."/>
            <person name="Lipzen A."/>
            <person name="Chen C."/>
            <person name="Yan M."/>
            <person name="Daum C."/>
            <person name="Ng V."/>
            <person name="Clum A."/>
            <person name="Steindorff A."/>
            <person name="Ohm R.A."/>
            <person name="Martin F."/>
            <person name="Silar P."/>
            <person name="Natvig D.O."/>
            <person name="Lalanne C."/>
            <person name="Gautier V."/>
            <person name="Ament-Velasquez S.L."/>
            <person name="Kruys A."/>
            <person name="Hutchinson M.I."/>
            <person name="Powell A.J."/>
            <person name="Barry K."/>
            <person name="Miller A.N."/>
            <person name="Grigoriev I.V."/>
            <person name="Debuchy R."/>
            <person name="Gladieux P."/>
            <person name="Hiltunen Thoren M."/>
            <person name="Johannesson H."/>
        </authorList>
    </citation>
    <scope>NUCLEOTIDE SEQUENCE</scope>
    <source>
        <strain evidence="3">PSN324</strain>
    </source>
</reference>